<organism evidence="2">
    <name type="scientific">Stichopus japonicus</name>
    <name type="common">Sea cucumber</name>
    <dbReference type="NCBI Taxonomy" id="307972"/>
    <lineage>
        <taxon>Eukaryota</taxon>
        <taxon>Metazoa</taxon>
        <taxon>Echinodermata</taxon>
        <taxon>Eleutherozoa</taxon>
        <taxon>Echinozoa</taxon>
        <taxon>Holothuroidea</taxon>
        <taxon>Aspidochirotacea</taxon>
        <taxon>Aspidochirotida</taxon>
        <taxon>Stichopodidae</taxon>
        <taxon>Apostichopus</taxon>
    </lineage>
</organism>
<proteinExistence type="evidence at transcript level"/>
<feature type="signal peptide" evidence="1">
    <location>
        <begin position="1"/>
        <end position="23"/>
    </location>
</feature>
<sequence>MNTKTILLALTLVVALVISMSEARNFYVAPGNRQTNSRQRGRGTKAFKNPFLKRFREEYYGREPYMNPDDVEIYGDDDLNVE</sequence>
<name>A0A2Z4C087_STIJA</name>
<accession>A0A2Z4C087</accession>
<dbReference type="AlphaFoldDB" id="A0A2Z4C087"/>
<feature type="chain" id="PRO_5016328535" evidence="1">
    <location>
        <begin position="24"/>
        <end position="82"/>
    </location>
</feature>
<dbReference type="EMBL" id="MF402002">
    <property type="protein sequence ID" value="AWU78786.1"/>
    <property type="molecule type" value="mRNA"/>
</dbReference>
<evidence type="ECO:0000313" key="2">
    <source>
        <dbReference type="EMBL" id="AWU78786.1"/>
    </source>
</evidence>
<keyword evidence="1" id="KW-0732">Signal</keyword>
<reference evidence="2" key="1">
    <citation type="submission" date="2017-06" db="EMBL/GenBank/DDBJ databases">
        <title>Neuropeptide precursors identification based on transcriptomic and neuropeptidomic analysis of circumoral nerve ring in sea cucumber.</title>
        <authorList>
            <person name="Chen M.Y."/>
            <person name="Hou Y.Y."/>
            <person name="Elphick M.R."/>
        </authorList>
    </citation>
    <scope>NUCLEOTIDE SEQUENCE</scope>
    <source>
        <tissue evidence="2">Circumoral nerve ring</tissue>
    </source>
</reference>
<protein>
    <submittedName>
        <fullName evidence="2">Np8</fullName>
    </submittedName>
</protein>
<evidence type="ECO:0000256" key="1">
    <source>
        <dbReference type="SAM" id="SignalP"/>
    </source>
</evidence>